<dbReference type="InParanoid" id="A0A7J7D9F0"/>
<dbReference type="FunFam" id="3.10.280.10:FF:000002">
    <property type="entry name" value="Mitochondrial glycoprotein family protein"/>
    <property type="match status" value="1"/>
</dbReference>
<dbReference type="EMBL" id="JAAARO010000009">
    <property type="protein sequence ID" value="KAF5742696.1"/>
    <property type="molecule type" value="Genomic_DNA"/>
</dbReference>
<dbReference type="FunCoup" id="A0A7J7D9F0">
    <property type="interactions" value="2160"/>
</dbReference>
<dbReference type="InterPro" id="IPR003428">
    <property type="entry name" value="MAM33"/>
</dbReference>
<sequence length="253" mass="28596">MAFASIIRRSASTVAPIVTRLARGQRSFGSALFTALNHHVNISREHSVSFPSYYSTAAAKKPSNTESLLRVIEAEIQCARETDDHDRVEEIPKGFPFKIEDNPGEQIVTLTREYEGEMIKVLVQMPGLVTGENNDIGDDDDDNQKANQSSVPLVVTISKKSGLALEFNCVAYPDEIAIDGLSVRHPENSEDQFAYEGPDFHDLDENLRKAFLKYLEIRGIKSSTTNFLHEYMINKDSREYLFWLNNFKKFIEA</sequence>
<keyword evidence="2" id="KW-1185">Reference proteome</keyword>
<gene>
    <name evidence="1" type="ORF">HS088_TW09G00748</name>
</gene>
<proteinExistence type="predicted"/>
<dbReference type="Proteomes" id="UP000593562">
    <property type="component" value="Unassembled WGS sequence"/>
</dbReference>
<dbReference type="PANTHER" id="PTHR10826:SF41">
    <property type="entry name" value="MITOCHONDRIAL GLYCOPROTEIN FAMILY PROTEIN"/>
    <property type="match status" value="1"/>
</dbReference>
<evidence type="ECO:0000313" key="2">
    <source>
        <dbReference type="Proteomes" id="UP000593562"/>
    </source>
</evidence>
<evidence type="ECO:0008006" key="3">
    <source>
        <dbReference type="Google" id="ProtNLM"/>
    </source>
</evidence>
<dbReference type="SUPFAM" id="SSF54529">
    <property type="entry name" value="Mitochondrial glycoprotein MAM33-like"/>
    <property type="match status" value="1"/>
</dbReference>
<accession>A0A7J7D9F0</accession>
<dbReference type="OrthoDB" id="278212at2759"/>
<comment type="caution">
    <text evidence="1">The sequence shown here is derived from an EMBL/GenBank/DDBJ whole genome shotgun (WGS) entry which is preliminary data.</text>
</comment>
<dbReference type="Pfam" id="PF02330">
    <property type="entry name" value="MAM33"/>
    <property type="match status" value="1"/>
</dbReference>
<dbReference type="InterPro" id="IPR036561">
    <property type="entry name" value="MAM33_sf"/>
</dbReference>
<dbReference type="GO" id="GO:0005759">
    <property type="term" value="C:mitochondrial matrix"/>
    <property type="evidence" value="ECO:0007669"/>
    <property type="project" value="InterPro"/>
</dbReference>
<protein>
    <recommendedName>
        <fullName evidence="3">Mitochondrial glycoprotein family protein</fullName>
    </recommendedName>
</protein>
<name>A0A7J7D9F0_TRIWF</name>
<reference evidence="1 2" key="1">
    <citation type="journal article" date="2020" name="Nat. Commun.">
        <title>Genome of Tripterygium wilfordii and identification of cytochrome P450 involved in triptolide biosynthesis.</title>
        <authorList>
            <person name="Tu L."/>
            <person name="Su P."/>
            <person name="Zhang Z."/>
            <person name="Gao L."/>
            <person name="Wang J."/>
            <person name="Hu T."/>
            <person name="Zhou J."/>
            <person name="Zhang Y."/>
            <person name="Zhao Y."/>
            <person name="Liu Y."/>
            <person name="Song Y."/>
            <person name="Tong Y."/>
            <person name="Lu Y."/>
            <person name="Yang J."/>
            <person name="Xu C."/>
            <person name="Jia M."/>
            <person name="Peters R.J."/>
            <person name="Huang L."/>
            <person name="Gao W."/>
        </authorList>
    </citation>
    <scope>NUCLEOTIDE SEQUENCE [LARGE SCALE GENOMIC DNA]</scope>
    <source>
        <strain evidence="2">cv. XIE 37</strain>
        <tissue evidence="1">Leaf</tissue>
    </source>
</reference>
<dbReference type="AlphaFoldDB" id="A0A7J7D9F0"/>
<dbReference type="PANTHER" id="PTHR10826">
    <property type="entry name" value="COMPLEMENT COMPONENT 1"/>
    <property type="match status" value="1"/>
</dbReference>
<dbReference type="Gene3D" id="3.10.280.10">
    <property type="entry name" value="Mitochondrial glycoprotein"/>
    <property type="match status" value="1"/>
</dbReference>
<organism evidence="1 2">
    <name type="scientific">Tripterygium wilfordii</name>
    <name type="common">Thunder God vine</name>
    <dbReference type="NCBI Taxonomy" id="458696"/>
    <lineage>
        <taxon>Eukaryota</taxon>
        <taxon>Viridiplantae</taxon>
        <taxon>Streptophyta</taxon>
        <taxon>Embryophyta</taxon>
        <taxon>Tracheophyta</taxon>
        <taxon>Spermatophyta</taxon>
        <taxon>Magnoliopsida</taxon>
        <taxon>eudicotyledons</taxon>
        <taxon>Gunneridae</taxon>
        <taxon>Pentapetalae</taxon>
        <taxon>rosids</taxon>
        <taxon>fabids</taxon>
        <taxon>Celastrales</taxon>
        <taxon>Celastraceae</taxon>
        <taxon>Tripterygium</taxon>
    </lineage>
</organism>
<evidence type="ECO:0000313" key="1">
    <source>
        <dbReference type="EMBL" id="KAF5742696.1"/>
    </source>
</evidence>